<dbReference type="CDD" id="cd07821">
    <property type="entry name" value="PYR_PYL_RCAR_like"/>
    <property type="match status" value="1"/>
</dbReference>
<dbReference type="AlphaFoldDB" id="A0A5M3XEK3"/>
<sequence length="139" mass="14937">MASTTASADLAASPDRVWGLIGGFDSLPDWLPSIKGSELLEGGRVRRVTTKDGGVIVERLEHFDERARTYSYSAPEPPLPVQDYRATIAVHEVPGEPGRTRVEWSGGFTPVGVTEEEAIAVVHRVLSGGLDALRRTLGA</sequence>
<dbReference type="EMBL" id="BLAF01000004">
    <property type="protein sequence ID" value="GES17363.1"/>
    <property type="molecule type" value="Genomic_DNA"/>
</dbReference>
<gene>
    <name evidence="1" type="ORF">Aple_002580</name>
</gene>
<accession>A0A5M3XEK3</accession>
<dbReference type="PANTHER" id="PTHR39332">
    <property type="entry name" value="BLL4707 PROTEIN"/>
    <property type="match status" value="1"/>
</dbReference>
<proteinExistence type="predicted"/>
<dbReference type="RefSeq" id="WP_155342546.1">
    <property type="nucleotide sequence ID" value="NZ_BAAAHM010000001.1"/>
</dbReference>
<name>A0A5M3XEK3_9ACTN</name>
<dbReference type="Pfam" id="PF10604">
    <property type="entry name" value="Polyketide_cyc2"/>
    <property type="match status" value="1"/>
</dbReference>
<keyword evidence="2" id="KW-1185">Reference proteome</keyword>
<organism evidence="1 2">
    <name type="scientific">Acrocarpospora pleiomorpha</name>
    <dbReference type="NCBI Taxonomy" id="90975"/>
    <lineage>
        <taxon>Bacteria</taxon>
        <taxon>Bacillati</taxon>
        <taxon>Actinomycetota</taxon>
        <taxon>Actinomycetes</taxon>
        <taxon>Streptosporangiales</taxon>
        <taxon>Streptosporangiaceae</taxon>
        <taxon>Acrocarpospora</taxon>
    </lineage>
</organism>
<dbReference type="OrthoDB" id="6024794at2"/>
<comment type="caution">
    <text evidence="1">The sequence shown here is derived from an EMBL/GenBank/DDBJ whole genome shotgun (WGS) entry which is preliminary data.</text>
</comment>
<dbReference type="SUPFAM" id="SSF55961">
    <property type="entry name" value="Bet v1-like"/>
    <property type="match status" value="1"/>
</dbReference>
<dbReference type="InterPro" id="IPR019587">
    <property type="entry name" value="Polyketide_cyclase/dehydratase"/>
</dbReference>
<evidence type="ECO:0000313" key="2">
    <source>
        <dbReference type="Proteomes" id="UP000377595"/>
    </source>
</evidence>
<reference evidence="1 2" key="1">
    <citation type="submission" date="2019-10" db="EMBL/GenBank/DDBJ databases">
        <title>Whole genome shotgun sequence of Acrocarpospora pleiomorpha NBRC 16267.</title>
        <authorList>
            <person name="Ichikawa N."/>
            <person name="Kimura A."/>
            <person name="Kitahashi Y."/>
            <person name="Komaki H."/>
            <person name="Oguchi A."/>
        </authorList>
    </citation>
    <scope>NUCLEOTIDE SEQUENCE [LARGE SCALE GENOMIC DNA]</scope>
    <source>
        <strain evidence="1 2">NBRC 16267</strain>
    </source>
</reference>
<dbReference type="Proteomes" id="UP000377595">
    <property type="component" value="Unassembled WGS sequence"/>
</dbReference>
<dbReference type="PANTHER" id="PTHR39332:SF7">
    <property type="entry name" value="SRPBCC FAMILY PROTEIN"/>
    <property type="match status" value="1"/>
</dbReference>
<protein>
    <submittedName>
        <fullName evidence="1">MxaD family protein</fullName>
    </submittedName>
</protein>
<dbReference type="Gene3D" id="3.30.530.20">
    <property type="match status" value="1"/>
</dbReference>
<evidence type="ECO:0000313" key="1">
    <source>
        <dbReference type="EMBL" id="GES17363.1"/>
    </source>
</evidence>
<dbReference type="InterPro" id="IPR023393">
    <property type="entry name" value="START-like_dom_sf"/>
</dbReference>